<gene>
    <name evidence="5" type="ORF">ETAA1_20550</name>
</gene>
<dbReference type="OrthoDB" id="230341at2"/>
<evidence type="ECO:0000256" key="4">
    <source>
        <dbReference type="SAM" id="MobiDB-lite"/>
    </source>
</evidence>
<feature type="region of interest" description="Disordered" evidence="4">
    <location>
        <begin position="311"/>
        <end position="331"/>
    </location>
</feature>
<dbReference type="InterPro" id="IPR019775">
    <property type="entry name" value="WD40_repeat_CS"/>
</dbReference>
<dbReference type="Proteomes" id="UP000319576">
    <property type="component" value="Chromosome"/>
</dbReference>
<dbReference type="PANTHER" id="PTHR19879:SF9">
    <property type="entry name" value="TRANSCRIPTION INITIATION FACTOR TFIID SUBUNIT 5"/>
    <property type="match status" value="1"/>
</dbReference>
<dbReference type="PROSITE" id="PS50082">
    <property type="entry name" value="WD_REPEATS_2"/>
    <property type="match status" value="1"/>
</dbReference>
<keyword evidence="1 3" id="KW-0853">WD repeat</keyword>
<proteinExistence type="predicted"/>
<evidence type="ECO:0000256" key="3">
    <source>
        <dbReference type="PROSITE-ProRule" id="PRU00221"/>
    </source>
</evidence>
<dbReference type="EMBL" id="CP036273">
    <property type="protein sequence ID" value="QDU20112.1"/>
    <property type="molecule type" value="Genomic_DNA"/>
</dbReference>
<name>A0A517XRM3_9BACT</name>
<dbReference type="SUPFAM" id="SSF50978">
    <property type="entry name" value="WD40 repeat-like"/>
    <property type="match status" value="1"/>
</dbReference>
<dbReference type="PROSITE" id="PS50294">
    <property type="entry name" value="WD_REPEATS_REGION"/>
    <property type="match status" value="1"/>
</dbReference>
<dbReference type="InterPro" id="IPR001680">
    <property type="entry name" value="WD40_rpt"/>
</dbReference>
<accession>A0A517XRM3</accession>
<dbReference type="AlphaFoldDB" id="A0A517XRM3"/>
<evidence type="ECO:0000313" key="6">
    <source>
        <dbReference type="Proteomes" id="UP000319576"/>
    </source>
</evidence>
<dbReference type="InterPro" id="IPR036322">
    <property type="entry name" value="WD40_repeat_dom_sf"/>
</dbReference>
<evidence type="ECO:0000256" key="2">
    <source>
        <dbReference type="ARBA" id="ARBA00022737"/>
    </source>
</evidence>
<dbReference type="Pfam" id="PF00400">
    <property type="entry name" value="WD40"/>
    <property type="match status" value="1"/>
</dbReference>
<evidence type="ECO:0000256" key="1">
    <source>
        <dbReference type="ARBA" id="ARBA00022574"/>
    </source>
</evidence>
<dbReference type="PROSITE" id="PS00678">
    <property type="entry name" value="WD_REPEATS_1"/>
    <property type="match status" value="1"/>
</dbReference>
<organism evidence="5 6">
    <name type="scientific">Urbifossiella limnaea</name>
    <dbReference type="NCBI Taxonomy" id="2528023"/>
    <lineage>
        <taxon>Bacteria</taxon>
        <taxon>Pseudomonadati</taxon>
        <taxon>Planctomycetota</taxon>
        <taxon>Planctomycetia</taxon>
        <taxon>Gemmatales</taxon>
        <taxon>Gemmataceae</taxon>
        <taxon>Urbifossiella</taxon>
    </lineage>
</organism>
<dbReference type="KEGG" id="uli:ETAA1_20550"/>
<keyword evidence="2" id="KW-0677">Repeat</keyword>
<dbReference type="Gene3D" id="2.130.10.10">
    <property type="entry name" value="YVTN repeat-like/Quinoprotein amine dehydrogenase"/>
    <property type="match status" value="2"/>
</dbReference>
<dbReference type="RefSeq" id="WP_145237120.1">
    <property type="nucleotide sequence ID" value="NZ_CP036273.1"/>
</dbReference>
<feature type="repeat" description="WD" evidence="3">
    <location>
        <begin position="93"/>
        <end position="134"/>
    </location>
</feature>
<dbReference type="PANTHER" id="PTHR19879">
    <property type="entry name" value="TRANSCRIPTION INITIATION FACTOR TFIID"/>
    <property type="match status" value="1"/>
</dbReference>
<keyword evidence="6" id="KW-1185">Reference proteome</keyword>
<evidence type="ECO:0000313" key="5">
    <source>
        <dbReference type="EMBL" id="QDU20112.1"/>
    </source>
</evidence>
<dbReference type="SMART" id="SM00320">
    <property type="entry name" value="WD40"/>
    <property type="match status" value="3"/>
</dbReference>
<reference evidence="5 6" key="1">
    <citation type="submission" date="2019-02" db="EMBL/GenBank/DDBJ databases">
        <title>Deep-cultivation of Planctomycetes and their phenomic and genomic characterization uncovers novel biology.</title>
        <authorList>
            <person name="Wiegand S."/>
            <person name="Jogler M."/>
            <person name="Boedeker C."/>
            <person name="Pinto D."/>
            <person name="Vollmers J."/>
            <person name="Rivas-Marin E."/>
            <person name="Kohn T."/>
            <person name="Peeters S.H."/>
            <person name="Heuer A."/>
            <person name="Rast P."/>
            <person name="Oberbeckmann S."/>
            <person name="Bunk B."/>
            <person name="Jeske O."/>
            <person name="Meyerdierks A."/>
            <person name="Storesund J.E."/>
            <person name="Kallscheuer N."/>
            <person name="Luecker S."/>
            <person name="Lage O.M."/>
            <person name="Pohl T."/>
            <person name="Merkel B.J."/>
            <person name="Hornburger P."/>
            <person name="Mueller R.-W."/>
            <person name="Bruemmer F."/>
            <person name="Labrenz M."/>
            <person name="Spormann A.M."/>
            <person name="Op den Camp H."/>
            <person name="Overmann J."/>
            <person name="Amann R."/>
            <person name="Jetten M.S.M."/>
            <person name="Mascher T."/>
            <person name="Medema M.H."/>
            <person name="Devos D.P."/>
            <person name="Kaster A.-K."/>
            <person name="Ovreas L."/>
            <person name="Rohde M."/>
            <person name="Galperin M.Y."/>
            <person name="Jogler C."/>
        </authorList>
    </citation>
    <scope>NUCLEOTIDE SEQUENCE [LARGE SCALE GENOMIC DNA]</scope>
    <source>
        <strain evidence="5 6">ETA_A1</strain>
    </source>
</reference>
<protein>
    <submittedName>
        <fullName evidence="5">WD domain, G-beta repeat</fullName>
    </submittedName>
</protein>
<dbReference type="InterPro" id="IPR015943">
    <property type="entry name" value="WD40/YVTN_repeat-like_dom_sf"/>
</dbReference>
<sequence length="341" mass="35793">MPPVELGRPLDPPCQLTRLRFRPDGRVLAGAGCDGKVHRWATSADTPTVLPPLDGHNGWVSGLAFGPAALFTADSWGRLTARDNDGKQLWTVEAAHDGWARSVAVSADGTLLASGGRDGHVRFWDTRTGAKRAEVNAASDILGVTFTPDGATVLAGDLFGVVREFEAPTGRPGRTFEARELHKLDRVQDVGGVRSLLLSPDGRTLVVGGAEPKSGGFVECTPLLIAFDRPGGKRLWQWKGGAPAEGYVTDLAWHPGGSVVACTSGQPGQGKVLILKPGEAQPVFQVAKPNVQSVALTADGSKLAAALTNANSSGNGRVRGQAGDYPENRSPVQLWRVPPAA</sequence>